<dbReference type="SUPFAM" id="SSF51735">
    <property type="entry name" value="NAD(P)-binding Rossmann-fold domains"/>
    <property type="match status" value="1"/>
</dbReference>
<dbReference type="InterPro" id="IPR036291">
    <property type="entry name" value="NAD(P)-bd_dom_sf"/>
</dbReference>
<dbReference type="Pfam" id="PF13561">
    <property type="entry name" value="adh_short_C2"/>
    <property type="match status" value="1"/>
</dbReference>
<dbReference type="OrthoDB" id="517007at2"/>
<reference evidence="3" key="1">
    <citation type="submission" date="2019-09" db="EMBL/GenBank/DDBJ databases">
        <authorList>
            <person name="Teo W.F.A."/>
            <person name="Duangmal K."/>
        </authorList>
    </citation>
    <scope>NUCLEOTIDE SEQUENCE [LARGE SCALE GENOMIC DNA]</scope>
    <source>
        <strain evidence="3">K81G1</strain>
    </source>
</reference>
<dbReference type="PANTHER" id="PTHR24321">
    <property type="entry name" value="DEHYDROGENASES, SHORT CHAIN"/>
    <property type="match status" value="1"/>
</dbReference>
<gene>
    <name evidence="3" type="ORF">FPZ12_028325</name>
</gene>
<accession>A0A5N0UY51</accession>
<dbReference type="AlphaFoldDB" id="A0A5N0UY51"/>
<dbReference type="RefSeq" id="WP_144757991.1">
    <property type="nucleotide sequence ID" value="NZ_VMNW02000051.1"/>
</dbReference>
<dbReference type="GO" id="GO:0016491">
    <property type="term" value="F:oxidoreductase activity"/>
    <property type="evidence" value="ECO:0007669"/>
    <property type="project" value="UniProtKB-KW"/>
</dbReference>
<comment type="similarity">
    <text evidence="1">Belongs to the short-chain dehydrogenases/reductases (SDR) family.</text>
</comment>
<evidence type="ECO:0000256" key="2">
    <source>
        <dbReference type="ARBA" id="ARBA00023002"/>
    </source>
</evidence>
<dbReference type="Gene3D" id="3.40.50.720">
    <property type="entry name" value="NAD(P)-binding Rossmann-like Domain"/>
    <property type="match status" value="1"/>
</dbReference>
<name>A0A5N0UY51_9PSEU</name>
<evidence type="ECO:0000256" key="1">
    <source>
        <dbReference type="ARBA" id="ARBA00006484"/>
    </source>
</evidence>
<dbReference type="InterPro" id="IPR020904">
    <property type="entry name" value="Sc_DH/Rdtase_CS"/>
</dbReference>
<keyword evidence="2" id="KW-0560">Oxidoreductase</keyword>
<organism evidence="3 4">
    <name type="scientific">Amycolatopsis acidicola</name>
    <dbReference type="NCBI Taxonomy" id="2596893"/>
    <lineage>
        <taxon>Bacteria</taxon>
        <taxon>Bacillati</taxon>
        <taxon>Actinomycetota</taxon>
        <taxon>Actinomycetes</taxon>
        <taxon>Pseudonocardiales</taxon>
        <taxon>Pseudonocardiaceae</taxon>
        <taxon>Amycolatopsis</taxon>
    </lineage>
</organism>
<evidence type="ECO:0000313" key="4">
    <source>
        <dbReference type="Proteomes" id="UP000319769"/>
    </source>
</evidence>
<dbReference type="CDD" id="cd05233">
    <property type="entry name" value="SDR_c"/>
    <property type="match status" value="1"/>
</dbReference>
<dbReference type="PRINTS" id="PR00080">
    <property type="entry name" value="SDRFAMILY"/>
</dbReference>
<sequence>MAARLTGKVAVVTGAGSGIGKAAAVLFAREGAKVVCADISGREKETAAEIGDAVAVHTDVSDSADVADMIAAAVGEFGRLDVLVNNAGFGGPRGPVTELDEDTFDSLIAVNLKGVFLGLKHGIPAMLETGGGSVINTASASALVGWKGLAGYAAAKGGVVQLTKSAALDFAKKGVRVNALCPGMTWTGLAGGGTGEPPPPDLIPPQPMARWGLPGELAAAALFLASDESSFVTGTAIPVDGGYVAR</sequence>
<dbReference type="PANTHER" id="PTHR24321:SF15">
    <property type="entry name" value="OXIDOREDUCTASE UCPA"/>
    <property type="match status" value="1"/>
</dbReference>
<proteinExistence type="inferred from homology"/>
<dbReference type="PROSITE" id="PS00061">
    <property type="entry name" value="ADH_SHORT"/>
    <property type="match status" value="1"/>
</dbReference>
<dbReference type="EMBL" id="VMNW02000051">
    <property type="protein sequence ID" value="KAA9156228.1"/>
    <property type="molecule type" value="Genomic_DNA"/>
</dbReference>
<comment type="caution">
    <text evidence="3">The sequence shown here is derived from an EMBL/GenBank/DDBJ whole genome shotgun (WGS) entry which is preliminary data.</text>
</comment>
<dbReference type="InterPro" id="IPR002347">
    <property type="entry name" value="SDR_fam"/>
</dbReference>
<dbReference type="PRINTS" id="PR00081">
    <property type="entry name" value="GDHRDH"/>
</dbReference>
<keyword evidence="4" id="KW-1185">Reference proteome</keyword>
<evidence type="ECO:0000313" key="3">
    <source>
        <dbReference type="EMBL" id="KAA9156228.1"/>
    </source>
</evidence>
<dbReference type="NCBIfam" id="NF005559">
    <property type="entry name" value="PRK07231.1"/>
    <property type="match status" value="1"/>
</dbReference>
<protein>
    <submittedName>
        <fullName evidence="3">SDR family oxidoreductase</fullName>
    </submittedName>
</protein>
<dbReference type="FunFam" id="3.40.50.720:FF:000084">
    <property type="entry name" value="Short-chain dehydrogenase reductase"/>
    <property type="match status" value="1"/>
</dbReference>
<dbReference type="Proteomes" id="UP000319769">
    <property type="component" value="Unassembled WGS sequence"/>
</dbReference>